<proteinExistence type="predicted"/>
<evidence type="ECO:0000256" key="2">
    <source>
        <dbReference type="ARBA" id="ARBA00022553"/>
    </source>
</evidence>
<dbReference type="InterPro" id="IPR000873">
    <property type="entry name" value="AMP-dep_synth/lig_dom"/>
</dbReference>
<dbReference type="PANTHER" id="PTHR43439">
    <property type="entry name" value="PHENYLACETATE-COENZYME A LIGASE"/>
    <property type="match status" value="1"/>
</dbReference>
<dbReference type="OMA" id="LMNCATH"/>
<dbReference type="Gene3D" id="3.40.50.720">
    <property type="entry name" value="NAD(P)-binding Rossmann-like Domain"/>
    <property type="match status" value="1"/>
</dbReference>
<dbReference type="STRING" id="742152.A0A2H3JLQ8"/>
<dbReference type="Proteomes" id="UP000218811">
    <property type="component" value="Unassembled WGS sequence"/>
</dbReference>
<dbReference type="SUPFAM" id="SSF47336">
    <property type="entry name" value="ACP-like"/>
    <property type="match status" value="1"/>
</dbReference>
<keyword evidence="1" id="KW-0596">Phosphopantetheine</keyword>
<dbReference type="AlphaFoldDB" id="A0A2H3JLQ8"/>
<dbReference type="InterPro" id="IPR051414">
    <property type="entry name" value="Adenylate-forming_Reductase"/>
</dbReference>
<dbReference type="SUPFAM" id="SSF51735">
    <property type="entry name" value="NAD(P)-binding Rossmann-fold domains"/>
    <property type="match status" value="1"/>
</dbReference>
<dbReference type="InterPro" id="IPR036736">
    <property type="entry name" value="ACP-like_sf"/>
</dbReference>
<evidence type="ECO:0000256" key="1">
    <source>
        <dbReference type="ARBA" id="ARBA00022450"/>
    </source>
</evidence>
<accession>A0A2H3JLQ8</accession>
<dbReference type="InterPro" id="IPR020845">
    <property type="entry name" value="AMP-binding_CS"/>
</dbReference>
<evidence type="ECO:0000259" key="3">
    <source>
        <dbReference type="SMART" id="SM00823"/>
    </source>
</evidence>
<dbReference type="Pfam" id="PF23562">
    <property type="entry name" value="AMP-binding_C_3"/>
    <property type="match status" value="1"/>
</dbReference>
<dbReference type="SMART" id="SM00823">
    <property type="entry name" value="PKS_PP"/>
    <property type="match status" value="1"/>
</dbReference>
<dbReference type="Pfam" id="PF00501">
    <property type="entry name" value="AMP-binding"/>
    <property type="match status" value="1"/>
</dbReference>
<dbReference type="GO" id="GO:0031177">
    <property type="term" value="F:phosphopantetheine binding"/>
    <property type="evidence" value="ECO:0007669"/>
    <property type="project" value="InterPro"/>
</dbReference>
<dbReference type="Pfam" id="PF07993">
    <property type="entry name" value="NAD_binding_4"/>
    <property type="match status" value="1"/>
</dbReference>
<keyword evidence="5" id="KW-1185">Reference proteome</keyword>
<evidence type="ECO:0000313" key="4">
    <source>
        <dbReference type="EMBL" id="PCH36937.1"/>
    </source>
</evidence>
<organism evidence="4 5">
    <name type="scientific">Wolfiporia cocos (strain MD-104)</name>
    <name type="common">Brown rot fungus</name>
    <dbReference type="NCBI Taxonomy" id="742152"/>
    <lineage>
        <taxon>Eukaryota</taxon>
        <taxon>Fungi</taxon>
        <taxon>Dikarya</taxon>
        <taxon>Basidiomycota</taxon>
        <taxon>Agaricomycotina</taxon>
        <taxon>Agaricomycetes</taxon>
        <taxon>Polyporales</taxon>
        <taxon>Phaeolaceae</taxon>
        <taxon>Wolfiporia</taxon>
    </lineage>
</organism>
<dbReference type="SUPFAM" id="SSF56801">
    <property type="entry name" value="Acetyl-CoA synthetase-like"/>
    <property type="match status" value="1"/>
</dbReference>
<feature type="domain" description="Polyketide synthase-like phosphopantetheine-binding" evidence="3">
    <location>
        <begin position="593"/>
        <end position="673"/>
    </location>
</feature>
<name>A0A2H3JLQ8_WOLCO</name>
<dbReference type="InterPro" id="IPR020806">
    <property type="entry name" value="PKS_PP-bd"/>
</dbReference>
<reference evidence="4 5" key="1">
    <citation type="journal article" date="2012" name="Science">
        <title>The Paleozoic origin of enzymatic lignin decomposition reconstructed from 31 fungal genomes.</title>
        <authorList>
            <person name="Floudas D."/>
            <person name="Binder M."/>
            <person name="Riley R."/>
            <person name="Barry K."/>
            <person name="Blanchette R.A."/>
            <person name="Henrissat B."/>
            <person name="Martinez A.T."/>
            <person name="Otillar R."/>
            <person name="Spatafora J.W."/>
            <person name="Yadav J.S."/>
            <person name="Aerts A."/>
            <person name="Benoit I."/>
            <person name="Boyd A."/>
            <person name="Carlson A."/>
            <person name="Copeland A."/>
            <person name="Coutinho P.M."/>
            <person name="de Vries R.P."/>
            <person name="Ferreira P."/>
            <person name="Findley K."/>
            <person name="Foster B."/>
            <person name="Gaskell J."/>
            <person name="Glotzer D."/>
            <person name="Gorecki P."/>
            <person name="Heitman J."/>
            <person name="Hesse C."/>
            <person name="Hori C."/>
            <person name="Igarashi K."/>
            <person name="Jurgens J.A."/>
            <person name="Kallen N."/>
            <person name="Kersten P."/>
            <person name="Kohler A."/>
            <person name="Kuees U."/>
            <person name="Kumar T.K.A."/>
            <person name="Kuo A."/>
            <person name="LaButti K."/>
            <person name="Larrondo L.F."/>
            <person name="Lindquist E."/>
            <person name="Ling A."/>
            <person name="Lombard V."/>
            <person name="Lucas S."/>
            <person name="Lundell T."/>
            <person name="Martin R."/>
            <person name="McLaughlin D.J."/>
            <person name="Morgenstern I."/>
            <person name="Morin E."/>
            <person name="Murat C."/>
            <person name="Nagy L.G."/>
            <person name="Nolan M."/>
            <person name="Ohm R.A."/>
            <person name="Patyshakuliyeva A."/>
            <person name="Rokas A."/>
            <person name="Ruiz-Duenas F.J."/>
            <person name="Sabat G."/>
            <person name="Salamov A."/>
            <person name="Samejima M."/>
            <person name="Schmutz J."/>
            <person name="Slot J.C."/>
            <person name="St John F."/>
            <person name="Stenlid J."/>
            <person name="Sun H."/>
            <person name="Sun S."/>
            <person name="Syed K."/>
            <person name="Tsang A."/>
            <person name="Wiebenga A."/>
            <person name="Young D."/>
            <person name="Pisabarro A."/>
            <person name="Eastwood D.C."/>
            <person name="Martin F."/>
            <person name="Cullen D."/>
            <person name="Grigoriev I.V."/>
            <person name="Hibbett D.S."/>
        </authorList>
    </citation>
    <scope>NUCLEOTIDE SEQUENCE [LARGE SCALE GENOMIC DNA]</scope>
    <source>
        <strain evidence="4 5">MD-104</strain>
    </source>
</reference>
<protein>
    <submittedName>
        <fullName evidence="4">Acetyl-CoA synthetase-like protein</fullName>
    </submittedName>
</protein>
<dbReference type="Gene3D" id="3.40.50.12780">
    <property type="entry name" value="N-terminal domain of ligase-like"/>
    <property type="match status" value="1"/>
</dbReference>
<dbReference type="EMBL" id="KB467898">
    <property type="protein sequence ID" value="PCH36937.1"/>
    <property type="molecule type" value="Genomic_DNA"/>
</dbReference>
<dbReference type="InterPro" id="IPR036291">
    <property type="entry name" value="NAD(P)-bd_dom_sf"/>
</dbReference>
<dbReference type="InterPro" id="IPR013120">
    <property type="entry name" value="FAR_NAD-bd"/>
</dbReference>
<dbReference type="OrthoDB" id="429813at2759"/>
<dbReference type="PANTHER" id="PTHR43439:SF2">
    <property type="entry name" value="ENZYME, PUTATIVE (JCVI)-RELATED"/>
    <property type="match status" value="1"/>
</dbReference>
<dbReference type="PROSITE" id="PS00455">
    <property type="entry name" value="AMP_BINDING"/>
    <property type="match status" value="1"/>
</dbReference>
<dbReference type="InterPro" id="IPR042099">
    <property type="entry name" value="ANL_N_sf"/>
</dbReference>
<evidence type="ECO:0000313" key="5">
    <source>
        <dbReference type="Proteomes" id="UP000218811"/>
    </source>
</evidence>
<sequence>MPDISSSILPPLDGSIHVFPGLVDFHAEHNPNLPMFIFPATEPSGISQVTYREFSDATHRIAHLVRPLSGEPAIGDNSVVAILSNTDHVLYHALVAGTARAGLIPFPMAQRNSAPAIANLLTRTACNTIISQPEYASLLSDVRSVLPSGHALRVLAVPALAGVFPAFSASPSAVARKLIPYPALRRAQAADAPALYLHSSGSTGFPKPIPQTRRTLLQWCATDSLRLSRAHGYTWGSPALPPFHTLGLTGQLLIALISGRPSALFAPRTHRGEALGVPTPEGTLEVVRAAGVDVLLCVPSFLEAWAQDEESVRFLATLPAVTYSGGPISPATGDKLVAAGVLLYPIYGGTEFGGATRTFHHTRANGAHQASDPAGTRDWEYVEFSEHVSPRLVPQGDGTYELWLMNCATHQPSVENLTNGERGYATSDLFARHPTNPALWKIVGRLDEVIVLSTGEKIVPIQQQGIIGAHPLVNAAVMFGRGREHVGVLVEPRPPHTVPQGDDRALAAFRNAIWAQVEEANAIAPAFGRIFKEMILVADPARPFPRAAKGTVIVKQTLKAYEADIDAVYSTVAGSSDGQGVPPPVAWTVPAVREWLVETGASIGGGKAPDVHEDLFQQGYDSLSATFLRNRIIGALRASTDPAAKAAARDVRPNFVFAHPTLAALASAIVGLVNPDAASDPTSSPTEQIEAMIAKYAALIPRRSAGASGQRNGVDPKAVVLLTGSTGVLGSHVLARLLADASVARVYALNRGESLRARQRDAFDAAQLPVDLLSSDKLVLASGNITRESEDLGVEQSVLAEMQSTVTHVVHNAWRVDFAIALASFEPHIRAAARLVALFPNARFLFMSSMSTAQGWSIAERGRVVPEEPLHEPALAVGTGYGMSKFVVEEILSCARERGITTTTLRVGQISGSSSNGAWNTSEWVPSLVKSSRALGCLPDMDGLVSWLPMEAVAQTTLDVLKCASPPALVNVVHPHPVSAKVIFDAFSEELGSASAPLARVSMSDWVDRLDAASKDEKNLATVPAILLLDFFRGMGALASTTNADAHKVEMGGLPLYDTTKVCSISASMRDLTSLGPQDVHKWIEYWRKGFIRN</sequence>
<dbReference type="Gene3D" id="1.10.1200.10">
    <property type="entry name" value="ACP-like"/>
    <property type="match status" value="1"/>
</dbReference>
<gene>
    <name evidence="4" type="ORF">WOLCODRAFT_109440</name>
</gene>
<keyword evidence="2" id="KW-0597">Phosphoprotein</keyword>